<comment type="caution">
    <text evidence="2">The sequence shown here is derived from an EMBL/GenBank/DDBJ whole genome shotgun (WGS) entry which is preliminary data.</text>
</comment>
<evidence type="ECO:0000256" key="1">
    <source>
        <dbReference type="SAM" id="Phobius"/>
    </source>
</evidence>
<evidence type="ECO:0000313" key="3">
    <source>
        <dbReference type="Proteomes" id="UP000220005"/>
    </source>
</evidence>
<evidence type="ECO:0000313" key="2">
    <source>
        <dbReference type="EMBL" id="PDX80698.1"/>
    </source>
</evidence>
<name>A0A2A7ANU5_9FIRM</name>
<feature type="transmembrane region" description="Helical" evidence="1">
    <location>
        <begin position="61"/>
        <end position="81"/>
    </location>
</feature>
<reference evidence="2 3" key="1">
    <citation type="journal article" date="2017" name="Front. Microbiol.">
        <title>New Insights into the Diversity of the Genus Faecalibacterium.</title>
        <authorList>
            <person name="Benevides L."/>
            <person name="Burman S."/>
            <person name="Martin R."/>
            <person name="Robert V."/>
            <person name="Thomas M."/>
            <person name="Miquel S."/>
            <person name="Chain F."/>
            <person name="Sokol H."/>
            <person name="Bermudez-Humaran L.G."/>
            <person name="Morrison M."/>
            <person name="Langella P."/>
            <person name="Azevedo V.A."/>
            <person name="Chatel J.M."/>
            <person name="Soares S."/>
        </authorList>
    </citation>
    <scope>NUCLEOTIDE SEQUENCE [LARGE SCALE GENOMIC DNA]</scope>
    <source>
        <strain evidence="2 3">CNCM I 4575</strain>
    </source>
</reference>
<dbReference type="EMBL" id="NMTY01000025">
    <property type="protein sequence ID" value="PDX80698.1"/>
    <property type="molecule type" value="Genomic_DNA"/>
</dbReference>
<organism evidence="2 3">
    <name type="scientific">Faecalibacterium prausnitzii</name>
    <dbReference type="NCBI Taxonomy" id="853"/>
    <lineage>
        <taxon>Bacteria</taxon>
        <taxon>Bacillati</taxon>
        <taxon>Bacillota</taxon>
        <taxon>Clostridia</taxon>
        <taxon>Eubacteriales</taxon>
        <taxon>Oscillospiraceae</taxon>
        <taxon>Faecalibacterium</taxon>
    </lineage>
</organism>
<sequence>MFFVGGYGMLAERKAGNEVKRKWDWGSAAMSAMMLLMGMALGFTVIADLNERGEQSLGAHLFSVTWLAMAAALALFGQLILHEGGHLVCGLATGYRFVSFRVGSWMLQREHGKLRVRKFTLAGTGGQCLLAPPPLTDGKMPCVLYNLGGPLANLITALLCVLGMRFCRENWPLWVLLQLFAIVGIGMGLTNGIPLRGSVHNDGANALSLGKDPAALRSLWPSTRGTCRQRRPSAFTSK</sequence>
<feature type="transmembrane region" description="Helical" evidence="1">
    <location>
        <begin position="143"/>
        <end position="164"/>
    </location>
</feature>
<keyword evidence="1" id="KW-0812">Transmembrane</keyword>
<feature type="transmembrane region" description="Helical" evidence="1">
    <location>
        <begin position="28"/>
        <end position="49"/>
    </location>
</feature>
<evidence type="ECO:0008006" key="4">
    <source>
        <dbReference type="Google" id="ProtNLM"/>
    </source>
</evidence>
<dbReference type="Proteomes" id="UP000220005">
    <property type="component" value="Unassembled WGS sequence"/>
</dbReference>
<gene>
    <name evidence="2" type="ORF">CGS58_11705</name>
</gene>
<keyword evidence="1" id="KW-1133">Transmembrane helix</keyword>
<keyword evidence="1" id="KW-0472">Membrane</keyword>
<dbReference type="AlphaFoldDB" id="A0A2A7ANU5"/>
<accession>A0A2A7ANU5</accession>
<feature type="transmembrane region" description="Helical" evidence="1">
    <location>
        <begin position="171"/>
        <end position="189"/>
    </location>
</feature>
<protein>
    <recommendedName>
        <fullName evidence="4">Peptidase family M50</fullName>
    </recommendedName>
</protein>
<proteinExistence type="predicted"/>